<proteinExistence type="predicted"/>
<dbReference type="AlphaFoldDB" id="A0A811V9S1"/>
<protein>
    <submittedName>
        <fullName evidence="1">(Mediterranean fruit fly) hypothetical protein</fullName>
    </submittedName>
</protein>
<evidence type="ECO:0000313" key="2">
    <source>
        <dbReference type="Proteomes" id="UP000606786"/>
    </source>
</evidence>
<accession>A0A811V9S1</accession>
<comment type="caution">
    <text evidence="1">The sequence shown here is derived from an EMBL/GenBank/DDBJ whole genome shotgun (WGS) entry which is preliminary data.</text>
</comment>
<name>A0A811V9S1_CERCA</name>
<dbReference type="EMBL" id="CAJHJT010000056">
    <property type="protein sequence ID" value="CAD7012156.1"/>
    <property type="molecule type" value="Genomic_DNA"/>
</dbReference>
<keyword evidence="2" id="KW-1185">Reference proteome</keyword>
<reference evidence="1" key="1">
    <citation type="submission" date="2020-11" db="EMBL/GenBank/DDBJ databases">
        <authorList>
            <person name="Whitehead M."/>
        </authorList>
    </citation>
    <scope>NUCLEOTIDE SEQUENCE</scope>
    <source>
        <strain evidence="1">EGII</strain>
    </source>
</reference>
<organism evidence="1 2">
    <name type="scientific">Ceratitis capitata</name>
    <name type="common">Mediterranean fruit fly</name>
    <name type="synonym">Tephritis capitata</name>
    <dbReference type="NCBI Taxonomy" id="7213"/>
    <lineage>
        <taxon>Eukaryota</taxon>
        <taxon>Metazoa</taxon>
        <taxon>Ecdysozoa</taxon>
        <taxon>Arthropoda</taxon>
        <taxon>Hexapoda</taxon>
        <taxon>Insecta</taxon>
        <taxon>Pterygota</taxon>
        <taxon>Neoptera</taxon>
        <taxon>Endopterygota</taxon>
        <taxon>Diptera</taxon>
        <taxon>Brachycera</taxon>
        <taxon>Muscomorpha</taxon>
        <taxon>Tephritoidea</taxon>
        <taxon>Tephritidae</taxon>
        <taxon>Ceratitis</taxon>
        <taxon>Ceratitis</taxon>
    </lineage>
</organism>
<sequence length="117" mass="13260">MRKPCSLQWAKEPQAHFLPQELRRRFLLILKNNSHPVERRSGTVSSSIGSSRAADINVTTNTNNKTTIKTAVSAVTLAIFAGKLFTTSRYLPLQRHFAACRRRQQEVGRIPRQVLSM</sequence>
<gene>
    <name evidence="1" type="ORF">CCAP1982_LOCUS20252</name>
</gene>
<evidence type="ECO:0000313" key="1">
    <source>
        <dbReference type="EMBL" id="CAD7012156.1"/>
    </source>
</evidence>
<dbReference type="Proteomes" id="UP000606786">
    <property type="component" value="Unassembled WGS sequence"/>
</dbReference>